<dbReference type="PANTHER" id="PTHR11496:SF102">
    <property type="entry name" value="ALCOHOL DEHYDROGENASE 4"/>
    <property type="match status" value="1"/>
</dbReference>
<comment type="caution">
    <text evidence="7">The sequence shown here is derived from an EMBL/GenBank/DDBJ whole genome shotgun (WGS) entry which is preliminary data.</text>
</comment>
<gene>
    <name evidence="7" type="ORF">ABW06_02555</name>
</gene>
<dbReference type="GO" id="GO:0046872">
    <property type="term" value="F:metal ion binding"/>
    <property type="evidence" value="ECO:0007669"/>
    <property type="project" value="InterPro"/>
</dbReference>
<accession>A0A0J5M885</accession>
<dbReference type="FunFam" id="1.20.1090.10:FF:000001">
    <property type="entry name" value="Aldehyde-alcohol dehydrogenase"/>
    <property type="match status" value="1"/>
</dbReference>
<dbReference type="PROSITE" id="PS00913">
    <property type="entry name" value="ADH_IRON_1"/>
    <property type="match status" value="1"/>
</dbReference>
<evidence type="ECO:0000256" key="3">
    <source>
        <dbReference type="ARBA" id="ARBA00023002"/>
    </source>
</evidence>
<dbReference type="CDD" id="cd08188">
    <property type="entry name" value="PDDH"/>
    <property type="match status" value="1"/>
</dbReference>
<keyword evidence="3" id="KW-0560">Oxidoreductase</keyword>
<dbReference type="InterPro" id="IPR001670">
    <property type="entry name" value="ADH_Fe/GldA"/>
</dbReference>
<dbReference type="AlphaFoldDB" id="A0A0J5M885"/>
<feature type="domain" description="Alcohol dehydrogenase iron-type/glycerol dehydrogenase GldA" evidence="5">
    <location>
        <begin position="11"/>
        <end position="181"/>
    </location>
</feature>
<dbReference type="STRING" id="61647.LG71_13170"/>
<dbReference type="Pfam" id="PF00465">
    <property type="entry name" value="Fe-ADH"/>
    <property type="match status" value="1"/>
</dbReference>
<dbReference type="RefSeq" id="WP_048278137.1">
    <property type="nucleotide sequence ID" value="NZ_LDZF01000002.1"/>
</dbReference>
<feature type="domain" description="Fe-containing alcohol dehydrogenase-like C-terminal" evidence="6">
    <location>
        <begin position="192"/>
        <end position="387"/>
    </location>
</feature>
<dbReference type="InterPro" id="IPR039697">
    <property type="entry name" value="Alcohol_dehydrogenase_Fe"/>
</dbReference>
<evidence type="ECO:0000259" key="6">
    <source>
        <dbReference type="Pfam" id="PF25137"/>
    </source>
</evidence>
<dbReference type="Proteomes" id="UP000036196">
    <property type="component" value="Unassembled WGS sequence"/>
</dbReference>
<evidence type="ECO:0000313" key="7">
    <source>
        <dbReference type="EMBL" id="KMK16191.1"/>
    </source>
</evidence>
<dbReference type="EMBL" id="LDZF01000002">
    <property type="protein sequence ID" value="KMK16191.1"/>
    <property type="molecule type" value="Genomic_DNA"/>
</dbReference>
<reference evidence="7 8" key="1">
    <citation type="submission" date="2015-05" db="EMBL/GenBank/DDBJ databases">
        <title>Genome sequences of Pluralibacter gergoviae.</title>
        <authorList>
            <person name="Greninger A.L."/>
            <person name="Miller S."/>
        </authorList>
    </citation>
    <scope>NUCLEOTIDE SEQUENCE [LARGE SCALE GENOMIC DNA]</scope>
    <source>
        <strain evidence="7 8">JS81F13</strain>
    </source>
</reference>
<name>A0A0J5M885_PLUGE</name>
<dbReference type="GO" id="GO:0004022">
    <property type="term" value="F:alcohol dehydrogenase (NAD+) activity"/>
    <property type="evidence" value="ECO:0007669"/>
    <property type="project" value="TreeGrafter"/>
</dbReference>
<protein>
    <submittedName>
        <fullName evidence="7">1,3-propanediol dehydrogenase</fullName>
    </submittedName>
</protein>
<dbReference type="PANTHER" id="PTHR11496">
    <property type="entry name" value="ALCOHOL DEHYDROGENASE"/>
    <property type="match status" value="1"/>
</dbReference>
<dbReference type="SUPFAM" id="SSF56796">
    <property type="entry name" value="Dehydroquinate synthase-like"/>
    <property type="match status" value="1"/>
</dbReference>
<organism evidence="7 8">
    <name type="scientific">Pluralibacter gergoviae</name>
    <name type="common">Enterobacter gergoviae</name>
    <dbReference type="NCBI Taxonomy" id="61647"/>
    <lineage>
        <taxon>Bacteria</taxon>
        <taxon>Pseudomonadati</taxon>
        <taxon>Pseudomonadota</taxon>
        <taxon>Gammaproteobacteria</taxon>
        <taxon>Enterobacterales</taxon>
        <taxon>Enterobacteriaceae</taxon>
        <taxon>Pluralibacter</taxon>
    </lineage>
</organism>
<keyword evidence="4" id="KW-0520">NAD</keyword>
<dbReference type="Gene3D" id="1.20.1090.10">
    <property type="entry name" value="Dehydroquinate synthase-like - alpha domain"/>
    <property type="match status" value="1"/>
</dbReference>
<evidence type="ECO:0000259" key="5">
    <source>
        <dbReference type="Pfam" id="PF00465"/>
    </source>
</evidence>
<proteinExistence type="inferred from homology"/>
<comment type="cofactor">
    <cofactor evidence="1">
        <name>Fe cation</name>
        <dbReference type="ChEBI" id="CHEBI:24875"/>
    </cofactor>
</comment>
<evidence type="ECO:0000313" key="8">
    <source>
        <dbReference type="Proteomes" id="UP000036196"/>
    </source>
</evidence>
<dbReference type="InterPro" id="IPR056798">
    <property type="entry name" value="ADH_Fe_C"/>
</dbReference>
<keyword evidence="8" id="KW-1185">Reference proteome</keyword>
<evidence type="ECO:0000256" key="4">
    <source>
        <dbReference type="ARBA" id="ARBA00023027"/>
    </source>
</evidence>
<dbReference type="PROSITE" id="PS00060">
    <property type="entry name" value="ADH_IRON_2"/>
    <property type="match status" value="1"/>
</dbReference>
<sequence length="387" mass="41474">MSYRMYDYLVPNVNFFGPNSISVVGERCKLLGGKKVLLVTDKGLRSIPDGAVDQTLKYLREAGIEVAIYDGVEPNPKDTNVLDGLAIFRKEQCDTIVTVGGGSPHDCGKGIGIAATHEGDLYSYAGIETLTNPLPPIIAVNTTAGTASEVTRHCVLTNTKTKVKFVIVSWRNLPSVSINDPLLMVGKPAPLTAATGMDALTHAVEAYISKDANPVTDASAIQAIRLIARNLRQAVALGTNLKARENMACASLLAGMAFNNANLGYVHAMAHQLGGLYDMPHGVANAVLLPHVARYNLIANPEKFADIAEFMGENVQGLSVMDAAERAISAIARLSADIGIPQHLRDLGVKEEDFPYMADMALKDGNAFSNPRKGNAKEIVEIFRQAF</sequence>
<dbReference type="Pfam" id="PF25137">
    <property type="entry name" value="ADH_Fe_C"/>
    <property type="match status" value="1"/>
</dbReference>
<dbReference type="PATRIC" id="fig|61647.15.peg.1912"/>
<evidence type="ECO:0000256" key="2">
    <source>
        <dbReference type="ARBA" id="ARBA00007358"/>
    </source>
</evidence>
<dbReference type="eggNOG" id="COG1454">
    <property type="taxonomic scope" value="Bacteria"/>
</dbReference>
<dbReference type="FunFam" id="3.40.50.1970:FF:000003">
    <property type="entry name" value="Alcohol dehydrogenase, iron-containing"/>
    <property type="match status" value="1"/>
</dbReference>
<evidence type="ECO:0000256" key="1">
    <source>
        <dbReference type="ARBA" id="ARBA00001962"/>
    </source>
</evidence>
<comment type="similarity">
    <text evidence="2">Belongs to the iron-containing alcohol dehydrogenase family.</text>
</comment>
<dbReference type="Gene3D" id="3.40.50.1970">
    <property type="match status" value="1"/>
</dbReference>
<dbReference type="InterPro" id="IPR018211">
    <property type="entry name" value="ADH_Fe_CS"/>
</dbReference>